<gene>
    <name evidence="2" type="ORF">HRG_11706</name>
</gene>
<evidence type="ECO:0000256" key="1">
    <source>
        <dbReference type="SAM" id="MobiDB-lite"/>
    </source>
</evidence>
<dbReference type="EMBL" id="JAIZPD010000022">
    <property type="protein sequence ID" value="KAH0957157.1"/>
    <property type="molecule type" value="Genomic_DNA"/>
</dbReference>
<proteinExistence type="predicted"/>
<sequence>MVRDYYLENPLVQAEDESVNFFDYPQSTCKSKISSFLSALSPRKRQEKETMQCIHISAPIMTAPPPKSRPISPRQNQGNMIQQRPRFGAIESRKRVESSKYEWEADEDDENWG</sequence>
<dbReference type="GeneID" id="68360834"/>
<organism evidence="2 3">
    <name type="scientific">Hirsutella rhossiliensis</name>
    <dbReference type="NCBI Taxonomy" id="111463"/>
    <lineage>
        <taxon>Eukaryota</taxon>
        <taxon>Fungi</taxon>
        <taxon>Dikarya</taxon>
        <taxon>Ascomycota</taxon>
        <taxon>Pezizomycotina</taxon>
        <taxon>Sordariomycetes</taxon>
        <taxon>Hypocreomycetidae</taxon>
        <taxon>Hypocreales</taxon>
        <taxon>Ophiocordycipitaceae</taxon>
        <taxon>Hirsutella</taxon>
    </lineage>
</organism>
<dbReference type="RefSeq" id="XP_044714671.1">
    <property type="nucleotide sequence ID" value="XM_044870176.1"/>
</dbReference>
<comment type="caution">
    <text evidence="2">The sequence shown here is derived from an EMBL/GenBank/DDBJ whole genome shotgun (WGS) entry which is preliminary data.</text>
</comment>
<feature type="compositionally biased region" description="Polar residues" evidence="1">
    <location>
        <begin position="73"/>
        <end position="82"/>
    </location>
</feature>
<protein>
    <submittedName>
        <fullName evidence="2">Uncharacterized protein</fullName>
    </submittedName>
</protein>
<evidence type="ECO:0000313" key="3">
    <source>
        <dbReference type="Proteomes" id="UP000824596"/>
    </source>
</evidence>
<feature type="region of interest" description="Disordered" evidence="1">
    <location>
        <begin position="57"/>
        <end position="113"/>
    </location>
</feature>
<accession>A0A9P8MLG5</accession>
<dbReference type="AlphaFoldDB" id="A0A9P8MLG5"/>
<feature type="compositionally biased region" description="Basic and acidic residues" evidence="1">
    <location>
        <begin position="91"/>
        <end position="103"/>
    </location>
</feature>
<reference evidence="2" key="1">
    <citation type="submission" date="2021-09" db="EMBL/GenBank/DDBJ databases">
        <title>A high-quality genome of the endoparasitic fungus Hirsutella rhossiliensis with a comparison of Hirsutella genomes reveals transposable elements contributing to genome size variation.</title>
        <authorList>
            <person name="Lin R."/>
            <person name="Jiao Y."/>
            <person name="Sun X."/>
            <person name="Ling J."/>
            <person name="Xie B."/>
            <person name="Cheng X."/>
        </authorList>
    </citation>
    <scope>NUCLEOTIDE SEQUENCE</scope>
    <source>
        <strain evidence="2">HR02</strain>
    </source>
</reference>
<name>A0A9P8MLG5_9HYPO</name>
<dbReference type="OrthoDB" id="10450967at2759"/>
<evidence type="ECO:0000313" key="2">
    <source>
        <dbReference type="EMBL" id="KAH0957157.1"/>
    </source>
</evidence>
<feature type="compositionally biased region" description="Acidic residues" evidence="1">
    <location>
        <begin position="104"/>
        <end position="113"/>
    </location>
</feature>
<dbReference type="Proteomes" id="UP000824596">
    <property type="component" value="Unassembled WGS sequence"/>
</dbReference>
<keyword evidence="3" id="KW-1185">Reference proteome</keyword>